<sequence length="105" mass="12083">MVKLIRLEYSLCLMSSIHCETAEYGYSLRITEKSDGWSQQITGFQRVHTLSSYEIRVKKRDFTSILDQNLIVQCGTRIPEMLQILGVAALLCVNPYQKKGLPRKM</sequence>
<proteinExistence type="predicted"/>
<keyword evidence="2" id="KW-1185">Reference proteome</keyword>
<reference evidence="1 2" key="1">
    <citation type="submission" date="2019-01" db="EMBL/GenBank/DDBJ databases">
        <title>Sequencing of cultivated peanut Arachis hypogaea provides insights into genome evolution and oil improvement.</title>
        <authorList>
            <person name="Chen X."/>
        </authorList>
    </citation>
    <scope>NUCLEOTIDE SEQUENCE [LARGE SCALE GENOMIC DNA]</scope>
    <source>
        <strain evidence="2">cv. Fuhuasheng</strain>
        <tissue evidence="1">Leaves</tissue>
    </source>
</reference>
<dbReference type="Proteomes" id="UP000289738">
    <property type="component" value="Chromosome B03"/>
</dbReference>
<name>A0A445A6W4_ARAHY</name>
<protein>
    <submittedName>
        <fullName evidence="1">Uncharacterized protein</fullName>
    </submittedName>
</protein>
<accession>A0A445A6W4</accession>
<comment type="caution">
    <text evidence="1">The sequence shown here is derived from an EMBL/GenBank/DDBJ whole genome shotgun (WGS) entry which is preliminary data.</text>
</comment>
<dbReference type="AlphaFoldDB" id="A0A445A6W4"/>
<gene>
    <name evidence="1" type="ORF">Ahy_B03g067469</name>
</gene>
<evidence type="ECO:0000313" key="2">
    <source>
        <dbReference type="Proteomes" id="UP000289738"/>
    </source>
</evidence>
<dbReference type="EMBL" id="SDMP01000013">
    <property type="protein sequence ID" value="RYR22191.1"/>
    <property type="molecule type" value="Genomic_DNA"/>
</dbReference>
<evidence type="ECO:0000313" key="1">
    <source>
        <dbReference type="EMBL" id="RYR22191.1"/>
    </source>
</evidence>
<organism evidence="1 2">
    <name type="scientific">Arachis hypogaea</name>
    <name type="common">Peanut</name>
    <dbReference type="NCBI Taxonomy" id="3818"/>
    <lineage>
        <taxon>Eukaryota</taxon>
        <taxon>Viridiplantae</taxon>
        <taxon>Streptophyta</taxon>
        <taxon>Embryophyta</taxon>
        <taxon>Tracheophyta</taxon>
        <taxon>Spermatophyta</taxon>
        <taxon>Magnoliopsida</taxon>
        <taxon>eudicotyledons</taxon>
        <taxon>Gunneridae</taxon>
        <taxon>Pentapetalae</taxon>
        <taxon>rosids</taxon>
        <taxon>fabids</taxon>
        <taxon>Fabales</taxon>
        <taxon>Fabaceae</taxon>
        <taxon>Papilionoideae</taxon>
        <taxon>50 kb inversion clade</taxon>
        <taxon>dalbergioids sensu lato</taxon>
        <taxon>Dalbergieae</taxon>
        <taxon>Pterocarpus clade</taxon>
        <taxon>Arachis</taxon>
    </lineage>
</organism>